<feature type="domain" description="Threonine/Serine exporter ThrE" evidence="9">
    <location>
        <begin position="6"/>
        <end position="134"/>
    </location>
</feature>
<evidence type="ECO:0000256" key="7">
    <source>
        <dbReference type="ARBA" id="ARBA00034125"/>
    </source>
</evidence>
<dbReference type="PANTHER" id="PTHR34390:SF1">
    <property type="entry name" value="SUCCINATE TRANSPORTER SUBUNIT YJJB-RELATED"/>
    <property type="match status" value="1"/>
</dbReference>
<evidence type="ECO:0000256" key="3">
    <source>
        <dbReference type="ARBA" id="ARBA00022519"/>
    </source>
</evidence>
<evidence type="ECO:0000256" key="5">
    <source>
        <dbReference type="ARBA" id="ARBA00022989"/>
    </source>
</evidence>
<evidence type="ECO:0000256" key="2">
    <source>
        <dbReference type="ARBA" id="ARBA00022475"/>
    </source>
</evidence>
<dbReference type="OrthoDB" id="9810047at2"/>
<feature type="transmembrane region" description="Helical" evidence="8">
    <location>
        <begin position="6"/>
        <end position="23"/>
    </location>
</feature>
<proteinExistence type="inferred from homology"/>
<evidence type="ECO:0000313" key="11">
    <source>
        <dbReference type="Proteomes" id="UP000037558"/>
    </source>
</evidence>
<name>A0A0M0KVN8_9BACI</name>
<dbReference type="AlphaFoldDB" id="A0A0M0KVN8"/>
<gene>
    <name evidence="10" type="ORF">AMD01_17245</name>
</gene>
<dbReference type="STRING" id="284581.AMD01_17245"/>
<dbReference type="PANTHER" id="PTHR34390">
    <property type="entry name" value="UPF0442 PROTEIN YJJB-RELATED"/>
    <property type="match status" value="1"/>
</dbReference>
<protein>
    <recommendedName>
        <fullName evidence="9">Threonine/Serine exporter ThrE domain-containing protein</fullName>
    </recommendedName>
</protein>
<keyword evidence="3" id="KW-0997">Cell inner membrane</keyword>
<keyword evidence="11" id="KW-1185">Reference proteome</keyword>
<feature type="transmembrane region" description="Helical" evidence="8">
    <location>
        <begin position="53"/>
        <end position="71"/>
    </location>
</feature>
<evidence type="ECO:0000256" key="1">
    <source>
        <dbReference type="ARBA" id="ARBA00004651"/>
    </source>
</evidence>
<evidence type="ECO:0000256" key="8">
    <source>
        <dbReference type="SAM" id="Phobius"/>
    </source>
</evidence>
<dbReference type="InterPro" id="IPR024528">
    <property type="entry name" value="ThrE_2"/>
</dbReference>
<dbReference type="PATRIC" id="fig|284581.3.peg.2956"/>
<comment type="subcellular location">
    <subcellularLocation>
        <location evidence="1">Cell membrane</location>
        <topology evidence="1">Multi-pass membrane protein</topology>
    </subcellularLocation>
</comment>
<accession>A0A0M0KVN8</accession>
<comment type="caution">
    <text evidence="10">The sequence shown here is derived from an EMBL/GenBank/DDBJ whole genome shotgun (WGS) entry which is preliminary data.</text>
</comment>
<reference evidence="11" key="1">
    <citation type="submission" date="2015-08" db="EMBL/GenBank/DDBJ databases">
        <title>Fjat-14210 dsm16467.</title>
        <authorList>
            <person name="Liu B."/>
            <person name="Wang J."/>
            <person name="Zhu Y."/>
            <person name="Liu G."/>
            <person name="Chen Q."/>
            <person name="Chen Z."/>
            <person name="Lan J."/>
            <person name="Che J."/>
            <person name="Ge C."/>
            <person name="Shi H."/>
            <person name="Pan Z."/>
            <person name="Liu X."/>
        </authorList>
    </citation>
    <scope>NUCLEOTIDE SEQUENCE [LARGE SCALE GENOMIC DNA]</scope>
    <source>
        <strain evidence="11">DSM 16467</strain>
    </source>
</reference>
<evidence type="ECO:0000313" key="10">
    <source>
        <dbReference type="EMBL" id="KOO42886.1"/>
    </source>
</evidence>
<comment type="similarity">
    <text evidence="7">Belongs to the ThrE exporter (TC 2.A.79) family.</text>
</comment>
<evidence type="ECO:0000256" key="6">
    <source>
        <dbReference type="ARBA" id="ARBA00023136"/>
    </source>
</evidence>
<dbReference type="Pfam" id="PF12821">
    <property type="entry name" value="ThrE_2"/>
    <property type="match status" value="1"/>
</dbReference>
<organism evidence="10 11">
    <name type="scientific">Priestia koreensis</name>
    <dbReference type="NCBI Taxonomy" id="284581"/>
    <lineage>
        <taxon>Bacteria</taxon>
        <taxon>Bacillati</taxon>
        <taxon>Bacillota</taxon>
        <taxon>Bacilli</taxon>
        <taxon>Bacillales</taxon>
        <taxon>Bacillaceae</taxon>
        <taxon>Priestia</taxon>
    </lineage>
</organism>
<dbReference type="Proteomes" id="UP000037558">
    <property type="component" value="Unassembled WGS sequence"/>
</dbReference>
<sequence length="147" mass="16023">MSIVEQLITSFIASAAFVILFNVPKESLIKCGFVGMIGWVVYFSMTSYGMDPVISTVTASFFIAVISQLFAKYYKTPIIIFTVAGIIPLVPGGLAYDAMRNFVQNDYNMAIGLAAKAFMISGSIAIGIVFSEVINQLIRRTKLNARA</sequence>
<evidence type="ECO:0000256" key="4">
    <source>
        <dbReference type="ARBA" id="ARBA00022692"/>
    </source>
</evidence>
<keyword evidence="5 8" id="KW-1133">Transmembrane helix</keyword>
<dbReference type="InterPro" id="IPR050539">
    <property type="entry name" value="ThrE_Dicarb/AminoAcid_Exp"/>
</dbReference>
<keyword evidence="6 8" id="KW-0472">Membrane</keyword>
<feature type="transmembrane region" description="Helical" evidence="8">
    <location>
        <begin position="108"/>
        <end position="130"/>
    </location>
</feature>
<dbReference type="EMBL" id="LILC01000023">
    <property type="protein sequence ID" value="KOO42886.1"/>
    <property type="molecule type" value="Genomic_DNA"/>
</dbReference>
<feature type="transmembrane region" description="Helical" evidence="8">
    <location>
        <begin position="78"/>
        <end position="96"/>
    </location>
</feature>
<dbReference type="GO" id="GO:0005886">
    <property type="term" value="C:plasma membrane"/>
    <property type="evidence" value="ECO:0007669"/>
    <property type="project" value="UniProtKB-SubCell"/>
</dbReference>
<keyword evidence="4 8" id="KW-0812">Transmembrane</keyword>
<evidence type="ECO:0000259" key="9">
    <source>
        <dbReference type="Pfam" id="PF12821"/>
    </source>
</evidence>
<keyword evidence="2" id="KW-1003">Cell membrane</keyword>
<dbReference type="GO" id="GO:0015744">
    <property type="term" value="P:succinate transport"/>
    <property type="evidence" value="ECO:0007669"/>
    <property type="project" value="TreeGrafter"/>
</dbReference>
<dbReference type="RefSeq" id="WP_053402686.1">
    <property type="nucleotide sequence ID" value="NZ_CP061868.1"/>
</dbReference>